<organism evidence="2 3">
    <name type="scientific">Bifidobacterium colobi</name>
    <dbReference type="NCBI Taxonomy" id="2809026"/>
    <lineage>
        <taxon>Bacteria</taxon>
        <taxon>Bacillati</taxon>
        <taxon>Actinomycetota</taxon>
        <taxon>Actinomycetes</taxon>
        <taxon>Bifidobacteriales</taxon>
        <taxon>Bifidobacteriaceae</taxon>
        <taxon>Bifidobacterium</taxon>
    </lineage>
</organism>
<dbReference type="Proteomes" id="UP000711736">
    <property type="component" value="Unassembled WGS sequence"/>
</dbReference>
<proteinExistence type="predicted"/>
<accession>A0ABS5UTF4</accession>
<reference evidence="2 3" key="1">
    <citation type="journal article" date="2021" name="Environ. Microbiol.">
        <title>Genetic insights into the dark matter of the mammalian gut microbiota through targeted genome reconstruction.</title>
        <authorList>
            <person name="Lugli G.A."/>
            <person name="Alessandri G."/>
            <person name="Milani C."/>
            <person name="Viappiani A."/>
            <person name="Fontana F."/>
            <person name="Tarracchini C."/>
            <person name="Mancabelli L."/>
            <person name="Argentini C."/>
            <person name="Ruiz L."/>
            <person name="Margolles A."/>
            <person name="van Sinderen D."/>
            <person name="Turroni F."/>
            <person name="Ventura M."/>
        </authorList>
    </citation>
    <scope>NUCLEOTIDE SEQUENCE [LARGE SCALE GENOMIC DNA]</scope>
    <source>
        <strain evidence="2 3">LC6</strain>
    </source>
</reference>
<feature type="region of interest" description="Disordered" evidence="1">
    <location>
        <begin position="1"/>
        <end position="36"/>
    </location>
</feature>
<evidence type="ECO:0000256" key="1">
    <source>
        <dbReference type="SAM" id="MobiDB-lite"/>
    </source>
</evidence>
<feature type="compositionally biased region" description="Low complexity" evidence="1">
    <location>
        <begin position="14"/>
        <end position="36"/>
    </location>
</feature>
<protein>
    <submittedName>
        <fullName evidence="2">Uncharacterized protein</fullName>
    </submittedName>
</protein>
<comment type="caution">
    <text evidence="2">The sequence shown here is derived from an EMBL/GenBank/DDBJ whole genome shotgun (WGS) entry which is preliminary data.</text>
</comment>
<dbReference type="EMBL" id="JAFEJU010000001">
    <property type="protein sequence ID" value="MBT1174056.1"/>
    <property type="molecule type" value="Genomic_DNA"/>
</dbReference>
<evidence type="ECO:0000313" key="2">
    <source>
        <dbReference type="EMBL" id="MBT1174056.1"/>
    </source>
</evidence>
<dbReference type="RefSeq" id="WP_214375367.1">
    <property type="nucleotide sequence ID" value="NZ_JAFEJU010000001.1"/>
</dbReference>
<feature type="compositionally biased region" description="Pro residues" evidence="1">
    <location>
        <begin position="1"/>
        <end position="13"/>
    </location>
</feature>
<evidence type="ECO:0000313" key="3">
    <source>
        <dbReference type="Proteomes" id="UP000711736"/>
    </source>
</evidence>
<gene>
    <name evidence="2" type="ORF">JS530_00730</name>
</gene>
<name>A0ABS5UTF4_9BIFI</name>
<keyword evidence="3" id="KW-1185">Reference proteome</keyword>
<sequence length="84" mass="8807">MTNPIPMPNPAVPMPQQAGKAPQPKPQSQPQSQVPAADALLAAIGTNFGGESTDAIAKAKKNSLAEMNKSLPEWSLEPPETFLS</sequence>